<comment type="caution">
    <text evidence="2">The sequence shown here is derived from an EMBL/GenBank/DDBJ whole genome shotgun (WGS) entry which is preliminary data.</text>
</comment>
<reference evidence="2 3" key="1">
    <citation type="journal article" date="2013" name="Front. Microbiol.">
        <title>Comparative genomic analyses of the cyanobacterium, Lyngbya aestuarii BL J, a powerful hydrogen producer.</title>
        <authorList>
            <person name="Kothari A."/>
            <person name="Vaughn M."/>
            <person name="Garcia-Pichel F."/>
        </authorList>
    </citation>
    <scope>NUCLEOTIDE SEQUENCE [LARGE SCALE GENOMIC DNA]</scope>
    <source>
        <strain evidence="2 3">BL J</strain>
    </source>
</reference>
<protein>
    <recommendedName>
        <fullName evidence="1">DUF2281 domain-containing protein</fullName>
    </recommendedName>
</protein>
<dbReference type="RefSeq" id="WP_023067738.1">
    <property type="nucleotide sequence ID" value="NZ_AUZM01000044.1"/>
</dbReference>
<dbReference type="InterPro" id="IPR018739">
    <property type="entry name" value="DUF2281"/>
</dbReference>
<dbReference type="AlphaFoldDB" id="U7QDT2"/>
<dbReference type="EMBL" id="AUZM01000044">
    <property type="protein sequence ID" value="ERT05988.1"/>
    <property type="molecule type" value="Genomic_DNA"/>
</dbReference>
<proteinExistence type="predicted"/>
<keyword evidence="3" id="KW-1185">Reference proteome</keyword>
<gene>
    <name evidence="2" type="ORF">M595_4046</name>
</gene>
<evidence type="ECO:0000313" key="3">
    <source>
        <dbReference type="Proteomes" id="UP000017127"/>
    </source>
</evidence>
<evidence type="ECO:0000259" key="1">
    <source>
        <dbReference type="Pfam" id="PF10047"/>
    </source>
</evidence>
<dbReference type="Pfam" id="PF10047">
    <property type="entry name" value="DUF2281"/>
    <property type="match status" value="1"/>
</dbReference>
<name>U7QDT2_9CYAN</name>
<evidence type="ECO:0000313" key="2">
    <source>
        <dbReference type="EMBL" id="ERT05988.1"/>
    </source>
</evidence>
<dbReference type="OrthoDB" id="9815166at2"/>
<dbReference type="Proteomes" id="UP000017127">
    <property type="component" value="Unassembled WGS sequence"/>
</dbReference>
<organism evidence="2 3">
    <name type="scientific">Lyngbya aestuarii BL J</name>
    <dbReference type="NCBI Taxonomy" id="1348334"/>
    <lineage>
        <taxon>Bacteria</taxon>
        <taxon>Bacillati</taxon>
        <taxon>Cyanobacteriota</taxon>
        <taxon>Cyanophyceae</taxon>
        <taxon>Oscillatoriophycideae</taxon>
        <taxon>Oscillatoriales</taxon>
        <taxon>Microcoleaceae</taxon>
        <taxon>Lyngbya</taxon>
    </lineage>
</organism>
<sequence length="78" mass="9014">MIEPTILEKFAALPDSLKTEVVHYIDFLLEKYAKTASQPQPEVVEEKTEKHHGYGSWAGKIIMSDDFDQPLEDLKEYM</sequence>
<feature type="domain" description="DUF2281" evidence="1">
    <location>
        <begin position="6"/>
        <end position="77"/>
    </location>
</feature>
<accession>U7QDT2</accession>